<accession>A0A6J7FWS9</accession>
<gene>
    <name evidence="3" type="ORF">UFOPK3610_00069</name>
</gene>
<dbReference type="Gene3D" id="1.10.150.80">
    <property type="entry name" value="HRDC domain"/>
    <property type="match status" value="2"/>
</dbReference>
<dbReference type="PROSITE" id="PS50967">
    <property type="entry name" value="HRDC"/>
    <property type="match status" value="1"/>
</dbReference>
<dbReference type="Pfam" id="PF01612">
    <property type="entry name" value="DNA_pol_A_exo1"/>
    <property type="match status" value="1"/>
</dbReference>
<dbReference type="PANTHER" id="PTHR47649">
    <property type="entry name" value="RIBONUCLEASE D"/>
    <property type="match status" value="1"/>
</dbReference>
<dbReference type="InterPro" id="IPR051086">
    <property type="entry name" value="RNase_D-like"/>
</dbReference>
<feature type="region of interest" description="Disordered" evidence="1">
    <location>
        <begin position="398"/>
        <end position="417"/>
    </location>
</feature>
<dbReference type="EMBL" id="CAFBMR010000001">
    <property type="protein sequence ID" value="CAB4900041.1"/>
    <property type="molecule type" value="Genomic_DNA"/>
</dbReference>
<feature type="domain" description="HRDC" evidence="2">
    <location>
        <begin position="220"/>
        <end position="300"/>
    </location>
</feature>
<organism evidence="3">
    <name type="scientific">freshwater metagenome</name>
    <dbReference type="NCBI Taxonomy" id="449393"/>
    <lineage>
        <taxon>unclassified sequences</taxon>
        <taxon>metagenomes</taxon>
        <taxon>ecological metagenomes</taxon>
    </lineage>
</organism>
<dbReference type="InterPro" id="IPR036397">
    <property type="entry name" value="RNaseH_sf"/>
</dbReference>
<feature type="compositionally biased region" description="Acidic residues" evidence="1">
    <location>
        <begin position="399"/>
        <end position="417"/>
    </location>
</feature>
<evidence type="ECO:0000313" key="3">
    <source>
        <dbReference type="EMBL" id="CAB4900041.1"/>
    </source>
</evidence>
<dbReference type="GO" id="GO:0006139">
    <property type="term" value="P:nucleobase-containing compound metabolic process"/>
    <property type="evidence" value="ECO:0007669"/>
    <property type="project" value="InterPro"/>
</dbReference>
<evidence type="ECO:0000256" key="1">
    <source>
        <dbReference type="SAM" id="MobiDB-lite"/>
    </source>
</evidence>
<dbReference type="GO" id="GO:0008408">
    <property type="term" value="F:3'-5' exonuclease activity"/>
    <property type="evidence" value="ECO:0007669"/>
    <property type="project" value="InterPro"/>
</dbReference>
<dbReference type="Gene3D" id="3.30.420.10">
    <property type="entry name" value="Ribonuclease H-like superfamily/Ribonuclease H"/>
    <property type="match status" value="1"/>
</dbReference>
<dbReference type="SMART" id="SM00474">
    <property type="entry name" value="35EXOc"/>
    <property type="match status" value="1"/>
</dbReference>
<dbReference type="Pfam" id="PF00570">
    <property type="entry name" value="HRDC"/>
    <property type="match status" value="1"/>
</dbReference>
<protein>
    <submittedName>
        <fullName evidence="3">Unannotated protein</fullName>
    </submittedName>
</protein>
<dbReference type="InterPro" id="IPR044876">
    <property type="entry name" value="HRDC_dom_sf"/>
</dbReference>
<dbReference type="GO" id="GO:0003676">
    <property type="term" value="F:nucleic acid binding"/>
    <property type="evidence" value="ECO:0007669"/>
    <property type="project" value="InterPro"/>
</dbReference>
<sequence>MTEPVLLTEPREGLPDVVSDSVGLSEAISALANGTGPIAIDAERASGFRYGQRAYLLQLRRHGSGTWLIDPIDFSTLAPLRDAISSEEWILHSSLQDLPCMRELDLTPTRLFDTELAARILGRPKVGLAALVESELGLILEKGHSAADWSTRPLPESWIRYAALDVEVLIELRDLLHAELIETGRWEWAEAEFAYITSLPSAEPRKDPWRRTSGMHRLRKPRQLAIIRELWTVREDVARERDVSPGRIVNDDTLVAIATDPPATSADMHDLPGFRRRGASRYVTTLWSALQTALALPDEDLPVHNPPHEGPPPPRIWRERDPQAAARLAACREEIIQIAETLGMPAEVLIPPESVRQLAWRPPDEITVDSISQLLAFHGARPWQITLVAGPLEAALVAEPEEQESQEVAESDSVDIS</sequence>
<dbReference type="SMART" id="SM00341">
    <property type="entry name" value="HRDC"/>
    <property type="match status" value="1"/>
</dbReference>
<dbReference type="GO" id="GO:0000166">
    <property type="term" value="F:nucleotide binding"/>
    <property type="evidence" value="ECO:0007669"/>
    <property type="project" value="InterPro"/>
</dbReference>
<dbReference type="SUPFAM" id="SSF47819">
    <property type="entry name" value="HRDC-like"/>
    <property type="match status" value="1"/>
</dbReference>
<dbReference type="InterPro" id="IPR041605">
    <property type="entry name" value="Exo_C"/>
</dbReference>
<dbReference type="PANTHER" id="PTHR47649:SF1">
    <property type="entry name" value="RIBONUCLEASE D"/>
    <property type="match status" value="1"/>
</dbReference>
<dbReference type="SUPFAM" id="SSF53098">
    <property type="entry name" value="Ribonuclease H-like"/>
    <property type="match status" value="1"/>
</dbReference>
<dbReference type="InterPro" id="IPR012337">
    <property type="entry name" value="RNaseH-like_sf"/>
</dbReference>
<dbReference type="InterPro" id="IPR002121">
    <property type="entry name" value="HRDC_dom"/>
</dbReference>
<evidence type="ECO:0000259" key="2">
    <source>
        <dbReference type="PROSITE" id="PS50967"/>
    </source>
</evidence>
<dbReference type="CDD" id="cd06142">
    <property type="entry name" value="RNaseD_exo"/>
    <property type="match status" value="1"/>
</dbReference>
<reference evidence="3" key="1">
    <citation type="submission" date="2020-05" db="EMBL/GenBank/DDBJ databases">
        <authorList>
            <person name="Chiriac C."/>
            <person name="Salcher M."/>
            <person name="Ghai R."/>
            <person name="Kavagutti S V."/>
        </authorList>
    </citation>
    <scope>NUCLEOTIDE SEQUENCE</scope>
</reference>
<proteinExistence type="predicted"/>
<dbReference type="InterPro" id="IPR002562">
    <property type="entry name" value="3'-5'_exonuclease_dom"/>
</dbReference>
<name>A0A6J7FWS9_9ZZZZ</name>
<dbReference type="InterPro" id="IPR010997">
    <property type="entry name" value="HRDC-like_sf"/>
</dbReference>
<dbReference type="AlphaFoldDB" id="A0A6J7FWS9"/>
<dbReference type="Pfam" id="PF18305">
    <property type="entry name" value="DNA_pol_A_exoN"/>
    <property type="match status" value="1"/>
</dbReference>